<gene>
    <name evidence="2" type="ORF">Mal48_10860</name>
</gene>
<dbReference type="SUPFAM" id="SSF52540">
    <property type="entry name" value="P-loop containing nucleoside triphosphate hydrolases"/>
    <property type="match status" value="1"/>
</dbReference>
<sequence length="542" mass="61918">MVEQTALIQTALIQIMLQKETGGPKVTDSNNHPPLVKSLMSGDAYPHPVEKIELLETHISWILLTGKYAYKVKKPVELGFLDFSTLSQRQHFCEEELRLNRRFSKDLYLDVVSIKQFGTQLKVTEEEGGQTVEYAVRMHQFSQAEQGNEMLKSGRLTHVEFNDFAESLAQFHHQAGLAPIKGTDPDSTVHHPALENFRHLNQVDWDDGMRQSLDEIQAWTTSTYHDHSGIFRQRSQDGFVRDCHGDLHLGNIVWWNERLTPFDCLEFNEQLRQIDVMSEIAFLIMDLDDHQRSGFARSFLNSYLEQTGDYSGLRILTFYLVYRSMVRAKVAAIRLEQGHLSPEECDDLKQECHSYIKLAHQYTQAKTPSLAITCGLSGSGKTTGSESLVREDAFVRIRSDVERKRVFGLNPLDRSSNEIATGLYSQSANAKTEERLLAAATDALQAGFSVIVDATFLKQEQRRPFMQLAKEKKVSFRICHFEAAHDVLRQRVQQRRQLNSDASDATVDVLEHQIKIQEPFSTEEEPFVEKSSSRKEESNFDA</sequence>
<dbReference type="InterPro" id="IPR011009">
    <property type="entry name" value="Kinase-like_dom_sf"/>
</dbReference>
<accession>A0A517QJN2</accession>
<dbReference type="SUPFAM" id="SSF56112">
    <property type="entry name" value="Protein kinase-like (PK-like)"/>
    <property type="match status" value="1"/>
</dbReference>
<dbReference type="Gene3D" id="3.40.50.300">
    <property type="entry name" value="P-loop containing nucleotide triphosphate hydrolases"/>
    <property type="match status" value="1"/>
</dbReference>
<dbReference type="EMBL" id="CP036267">
    <property type="protein sequence ID" value="QDT31850.1"/>
    <property type="molecule type" value="Genomic_DNA"/>
</dbReference>
<dbReference type="Pfam" id="PF13671">
    <property type="entry name" value="AAA_33"/>
    <property type="match status" value="1"/>
</dbReference>
<dbReference type="Proteomes" id="UP000315724">
    <property type="component" value="Chromosome"/>
</dbReference>
<reference evidence="2 3" key="1">
    <citation type="submission" date="2019-02" db="EMBL/GenBank/DDBJ databases">
        <title>Deep-cultivation of Planctomycetes and their phenomic and genomic characterization uncovers novel biology.</title>
        <authorList>
            <person name="Wiegand S."/>
            <person name="Jogler M."/>
            <person name="Boedeker C."/>
            <person name="Pinto D."/>
            <person name="Vollmers J."/>
            <person name="Rivas-Marin E."/>
            <person name="Kohn T."/>
            <person name="Peeters S.H."/>
            <person name="Heuer A."/>
            <person name="Rast P."/>
            <person name="Oberbeckmann S."/>
            <person name="Bunk B."/>
            <person name="Jeske O."/>
            <person name="Meyerdierks A."/>
            <person name="Storesund J.E."/>
            <person name="Kallscheuer N."/>
            <person name="Luecker S."/>
            <person name="Lage O.M."/>
            <person name="Pohl T."/>
            <person name="Merkel B.J."/>
            <person name="Hornburger P."/>
            <person name="Mueller R.-W."/>
            <person name="Bruemmer F."/>
            <person name="Labrenz M."/>
            <person name="Spormann A.M."/>
            <person name="Op den Camp H."/>
            <person name="Overmann J."/>
            <person name="Amann R."/>
            <person name="Jetten M.S.M."/>
            <person name="Mascher T."/>
            <person name="Medema M.H."/>
            <person name="Devos D.P."/>
            <person name="Kaster A.-K."/>
            <person name="Ovreas L."/>
            <person name="Rohde M."/>
            <person name="Galperin M.Y."/>
            <person name="Jogler C."/>
        </authorList>
    </citation>
    <scope>NUCLEOTIDE SEQUENCE [LARGE SCALE GENOMIC DNA]</scope>
    <source>
        <strain evidence="2 3">Mal48</strain>
    </source>
</reference>
<dbReference type="KEGG" id="tpol:Mal48_10860"/>
<proteinExistence type="predicted"/>
<feature type="compositionally biased region" description="Basic and acidic residues" evidence="1">
    <location>
        <begin position="527"/>
        <end position="542"/>
    </location>
</feature>
<dbReference type="PANTHER" id="PTHR43883:SF1">
    <property type="entry name" value="GLUCONOKINASE"/>
    <property type="match status" value="1"/>
</dbReference>
<feature type="region of interest" description="Disordered" evidence="1">
    <location>
        <begin position="517"/>
        <end position="542"/>
    </location>
</feature>
<organism evidence="2 3">
    <name type="scientific">Thalassoglobus polymorphus</name>
    <dbReference type="NCBI Taxonomy" id="2527994"/>
    <lineage>
        <taxon>Bacteria</taxon>
        <taxon>Pseudomonadati</taxon>
        <taxon>Planctomycetota</taxon>
        <taxon>Planctomycetia</taxon>
        <taxon>Planctomycetales</taxon>
        <taxon>Planctomycetaceae</taxon>
        <taxon>Thalassoglobus</taxon>
    </lineage>
</organism>
<dbReference type="InterPro" id="IPR027417">
    <property type="entry name" value="P-loop_NTPase"/>
</dbReference>
<dbReference type="AlphaFoldDB" id="A0A517QJN2"/>
<name>A0A517QJN2_9PLAN</name>
<evidence type="ECO:0000313" key="2">
    <source>
        <dbReference type="EMBL" id="QDT31850.1"/>
    </source>
</evidence>
<evidence type="ECO:0000256" key="1">
    <source>
        <dbReference type="SAM" id="MobiDB-lite"/>
    </source>
</evidence>
<protein>
    <submittedName>
        <fullName evidence="2">Zeta toxin</fullName>
    </submittedName>
</protein>
<dbReference type="PANTHER" id="PTHR43883">
    <property type="entry name" value="SLR0207 PROTEIN"/>
    <property type="match status" value="1"/>
</dbReference>
<dbReference type="InterPro" id="IPR052732">
    <property type="entry name" value="Cell-binding_unc_protein"/>
</dbReference>
<keyword evidence="3" id="KW-1185">Reference proteome</keyword>
<evidence type="ECO:0000313" key="3">
    <source>
        <dbReference type="Proteomes" id="UP000315724"/>
    </source>
</evidence>